<dbReference type="EMBL" id="MU805975">
    <property type="protein sequence ID" value="KAJ3843491.1"/>
    <property type="molecule type" value="Genomic_DNA"/>
</dbReference>
<protein>
    <submittedName>
        <fullName evidence="5">Alpha/Beta hydrolase protein</fullName>
    </submittedName>
</protein>
<accession>A0AA38PIS3</accession>
<dbReference type="PANTHER" id="PTHR43329">
    <property type="entry name" value="EPOXIDE HYDROLASE"/>
    <property type="match status" value="1"/>
</dbReference>
<feature type="compositionally biased region" description="Acidic residues" evidence="3">
    <location>
        <begin position="347"/>
        <end position="359"/>
    </location>
</feature>
<evidence type="ECO:0000313" key="5">
    <source>
        <dbReference type="EMBL" id="KAJ3843491.1"/>
    </source>
</evidence>
<dbReference type="Proteomes" id="UP001163846">
    <property type="component" value="Unassembled WGS sequence"/>
</dbReference>
<comment type="caution">
    <text evidence="5">The sequence shown here is derived from an EMBL/GenBank/DDBJ whole genome shotgun (WGS) entry which is preliminary data.</text>
</comment>
<feature type="region of interest" description="Disordered" evidence="3">
    <location>
        <begin position="322"/>
        <end position="368"/>
    </location>
</feature>
<evidence type="ECO:0000256" key="1">
    <source>
        <dbReference type="ARBA" id="ARBA00022801"/>
    </source>
</evidence>
<evidence type="ECO:0000313" key="6">
    <source>
        <dbReference type="Proteomes" id="UP001163846"/>
    </source>
</evidence>
<evidence type="ECO:0000256" key="2">
    <source>
        <dbReference type="ARBA" id="ARBA00038334"/>
    </source>
</evidence>
<proteinExistence type="inferred from homology"/>
<dbReference type="GO" id="GO:0016787">
    <property type="term" value="F:hydrolase activity"/>
    <property type="evidence" value="ECO:0007669"/>
    <property type="project" value="UniProtKB-KW"/>
</dbReference>
<reference evidence="5" key="1">
    <citation type="submission" date="2022-08" db="EMBL/GenBank/DDBJ databases">
        <authorList>
            <consortium name="DOE Joint Genome Institute"/>
            <person name="Min B."/>
            <person name="Riley R."/>
            <person name="Sierra-Patev S."/>
            <person name="Naranjo-Ortiz M."/>
            <person name="Looney B."/>
            <person name="Konkel Z."/>
            <person name="Slot J.C."/>
            <person name="Sakamoto Y."/>
            <person name="Steenwyk J.L."/>
            <person name="Rokas A."/>
            <person name="Carro J."/>
            <person name="Camarero S."/>
            <person name="Ferreira P."/>
            <person name="Molpeceres G."/>
            <person name="Ruiz-Duenas F.J."/>
            <person name="Serrano A."/>
            <person name="Henrissat B."/>
            <person name="Drula E."/>
            <person name="Hughes K.W."/>
            <person name="Mata J.L."/>
            <person name="Ishikawa N.K."/>
            <person name="Vargas-Isla R."/>
            <person name="Ushijima S."/>
            <person name="Smith C.A."/>
            <person name="Ahrendt S."/>
            <person name="Andreopoulos W."/>
            <person name="He G."/>
            <person name="Labutti K."/>
            <person name="Lipzen A."/>
            <person name="Ng V."/>
            <person name="Sandor L."/>
            <person name="Barry K."/>
            <person name="Martinez A.T."/>
            <person name="Xiao Y."/>
            <person name="Gibbons J.G."/>
            <person name="Terashima K."/>
            <person name="Hibbett D.S."/>
            <person name="Grigoriev I.V."/>
        </authorList>
    </citation>
    <scope>NUCLEOTIDE SEQUENCE</scope>
    <source>
        <strain evidence="5">TFB9207</strain>
    </source>
</reference>
<comment type="similarity">
    <text evidence="2">Belongs to the AB hydrolase superfamily. Epoxide hydrolase family.</text>
</comment>
<feature type="non-terminal residue" evidence="5">
    <location>
        <position position="1"/>
    </location>
</feature>
<organism evidence="5 6">
    <name type="scientific">Lentinula raphanica</name>
    <dbReference type="NCBI Taxonomy" id="153919"/>
    <lineage>
        <taxon>Eukaryota</taxon>
        <taxon>Fungi</taxon>
        <taxon>Dikarya</taxon>
        <taxon>Basidiomycota</taxon>
        <taxon>Agaricomycotina</taxon>
        <taxon>Agaricomycetes</taxon>
        <taxon>Agaricomycetidae</taxon>
        <taxon>Agaricales</taxon>
        <taxon>Marasmiineae</taxon>
        <taxon>Omphalotaceae</taxon>
        <taxon>Lentinula</taxon>
    </lineage>
</organism>
<sequence length="368" mass="41797">MPFVHVKTGNGNIKFHYNISTPQLDVANQIDPAIPVLLWFHSLAFPHVFHSQFSDPLLRQFNLVAFDLRSHGETEGDDLPEGYGIREAEEDALAFMVHEGPCINEPRYSLRFLQDALRLPPCHFVAMDYGSPIALQIAISHPERVLSLFFISQTCLAEPPEVREGHQQVYDCWTAAFPGPNQYDEDRMMEGGYGFAQFMFSNNMTKMADALFKISFGMCQKHWGYQGLKNYRISTLDFLFNRKSQPRTALARIRCPVKLVCGTDDVAYPQEYNEEFLQQLEDAGVDVSLLVVPGAPHFVSVEYADQVNPVLYEFVMQNDSRKPKPVSRTRISSPWDGALRSVGFDDTANDDDESDEDDFVVSYPSKRS</sequence>
<dbReference type="AlphaFoldDB" id="A0AA38PIS3"/>
<name>A0AA38PIS3_9AGAR</name>
<dbReference type="PRINTS" id="PR00412">
    <property type="entry name" value="EPOXHYDRLASE"/>
</dbReference>
<evidence type="ECO:0000259" key="4">
    <source>
        <dbReference type="Pfam" id="PF12697"/>
    </source>
</evidence>
<gene>
    <name evidence="5" type="ORF">F5878DRAFT_604850</name>
</gene>
<dbReference type="SUPFAM" id="SSF53474">
    <property type="entry name" value="alpha/beta-Hydrolases"/>
    <property type="match status" value="1"/>
</dbReference>
<dbReference type="Pfam" id="PF12697">
    <property type="entry name" value="Abhydrolase_6"/>
    <property type="match status" value="1"/>
</dbReference>
<dbReference type="Gene3D" id="3.40.50.1820">
    <property type="entry name" value="alpha/beta hydrolase"/>
    <property type="match status" value="1"/>
</dbReference>
<evidence type="ECO:0000256" key="3">
    <source>
        <dbReference type="SAM" id="MobiDB-lite"/>
    </source>
</evidence>
<keyword evidence="6" id="KW-1185">Reference proteome</keyword>
<dbReference type="InterPro" id="IPR000073">
    <property type="entry name" value="AB_hydrolase_1"/>
</dbReference>
<dbReference type="InterPro" id="IPR000639">
    <property type="entry name" value="Epox_hydrolase-like"/>
</dbReference>
<dbReference type="InterPro" id="IPR029058">
    <property type="entry name" value="AB_hydrolase_fold"/>
</dbReference>
<keyword evidence="1 5" id="KW-0378">Hydrolase</keyword>
<feature type="domain" description="AB hydrolase-1" evidence="4">
    <location>
        <begin position="39"/>
        <end position="308"/>
    </location>
</feature>